<evidence type="ECO:0000259" key="1">
    <source>
        <dbReference type="Pfam" id="PF00248"/>
    </source>
</evidence>
<evidence type="ECO:0000313" key="3">
    <source>
        <dbReference type="Proteomes" id="UP000548476"/>
    </source>
</evidence>
<dbReference type="PANTHER" id="PTHR43364:SF6">
    <property type="entry name" value="OXIDOREDUCTASE-RELATED"/>
    <property type="match status" value="1"/>
</dbReference>
<dbReference type="GO" id="GO:0005829">
    <property type="term" value="C:cytosol"/>
    <property type="evidence" value="ECO:0007669"/>
    <property type="project" value="TreeGrafter"/>
</dbReference>
<dbReference type="InterPro" id="IPR023210">
    <property type="entry name" value="NADP_OxRdtase_dom"/>
</dbReference>
<proteinExistence type="predicted"/>
<comment type="caution">
    <text evidence="2">The sequence shown here is derived from an EMBL/GenBank/DDBJ whole genome shotgun (WGS) entry which is preliminary data.</text>
</comment>
<dbReference type="SUPFAM" id="SSF51430">
    <property type="entry name" value="NAD(P)-linked oxidoreductase"/>
    <property type="match status" value="1"/>
</dbReference>
<dbReference type="Proteomes" id="UP000548476">
    <property type="component" value="Unassembled WGS sequence"/>
</dbReference>
<dbReference type="RefSeq" id="WP_203686424.1">
    <property type="nucleotide sequence ID" value="NZ_BONT01000055.1"/>
</dbReference>
<dbReference type="AlphaFoldDB" id="A0A841G4C0"/>
<name>A0A841G4C0_9ACTN</name>
<dbReference type="Pfam" id="PF00248">
    <property type="entry name" value="Aldo_ket_red"/>
    <property type="match status" value="1"/>
</dbReference>
<protein>
    <submittedName>
        <fullName evidence="2">Aryl-alcohol dehydrogenase-like predicted oxidoreductase</fullName>
    </submittedName>
</protein>
<dbReference type="InterPro" id="IPR036812">
    <property type="entry name" value="NAD(P)_OxRdtase_dom_sf"/>
</dbReference>
<sequence length="313" mass="33386">MTVTLALGAMNFGTTTDEATSVALLDRFVEAGGTMIDTANCYSFWNHPSGYGGQSEELLGRWFASRPGVRDRVVLSTKCGAEPTVADGDWPETREGLGAKAVTDALHASLKRMGVERVEYFWSHMEDRRVPAEETVAGLGALVAEGLVGKLGASNHTTWRVEQARGIARGLGVEGYGAVQLSHSYVKPRPESAKASGHRFGWFTDETRDYVVTEGLETWAYSPLLTGAYIRADRPLPEAYDHPGTTRKLAALAAVAGELGVSLNQVVLAWLTGAPEKAVPIVGVSSLAQLDEALAGAALELSVEQREALDAAV</sequence>
<evidence type="ECO:0000313" key="2">
    <source>
        <dbReference type="EMBL" id="MBB6038960.1"/>
    </source>
</evidence>
<dbReference type="Gene3D" id="3.20.20.100">
    <property type="entry name" value="NADP-dependent oxidoreductase domain"/>
    <property type="match status" value="1"/>
</dbReference>
<dbReference type="InterPro" id="IPR050523">
    <property type="entry name" value="AKR_Detox_Biosynth"/>
</dbReference>
<dbReference type="EMBL" id="JACHGT010000019">
    <property type="protein sequence ID" value="MBB6038960.1"/>
    <property type="molecule type" value="Genomic_DNA"/>
</dbReference>
<gene>
    <name evidence="2" type="ORF">HNR73_006849</name>
</gene>
<organism evidence="2 3">
    <name type="scientific">Phytomonospora endophytica</name>
    <dbReference type="NCBI Taxonomy" id="714109"/>
    <lineage>
        <taxon>Bacteria</taxon>
        <taxon>Bacillati</taxon>
        <taxon>Actinomycetota</taxon>
        <taxon>Actinomycetes</taxon>
        <taxon>Micromonosporales</taxon>
        <taxon>Micromonosporaceae</taxon>
        <taxon>Phytomonospora</taxon>
    </lineage>
</organism>
<keyword evidence="3" id="KW-1185">Reference proteome</keyword>
<feature type="domain" description="NADP-dependent oxidoreductase" evidence="1">
    <location>
        <begin position="5"/>
        <end position="312"/>
    </location>
</feature>
<reference evidence="2 3" key="1">
    <citation type="submission" date="2020-08" db="EMBL/GenBank/DDBJ databases">
        <title>Genomic Encyclopedia of Type Strains, Phase IV (KMG-IV): sequencing the most valuable type-strain genomes for metagenomic binning, comparative biology and taxonomic classification.</title>
        <authorList>
            <person name="Goeker M."/>
        </authorList>
    </citation>
    <scope>NUCLEOTIDE SEQUENCE [LARGE SCALE GENOMIC DNA]</scope>
    <source>
        <strain evidence="2 3">YIM 65646</strain>
    </source>
</reference>
<accession>A0A841G4C0</accession>
<dbReference type="PANTHER" id="PTHR43364">
    <property type="entry name" value="NADH-SPECIFIC METHYLGLYOXAL REDUCTASE-RELATED"/>
    <property type="match status" value="1"/>
</dbReference>